<keyword evidence="9" id="KW-0762">Sugar transport</keyword>
<evidence type="ECO:0000256" key="4">
    <source>
        <dbReference type="ARBA" id="ARBA00022692"/>
    </source>
</evidence>
<reference evidence="9" key="2">
    <citation type="submission" date="2021-04" db="EMBL/GenBank/DDBJ databases">
        <authorList>
            <person name="Podell S."/>
        </authorList>
    </citation>
    <scope>NUCLEOTIDE SEQUENCE</scope>
    <source>
        <strain evidence="9">Hildebrandi</strain>
    </source>
</reference>
<feature type="transmembrane region" description="Helical" evidence="8">
    <location>
        <begin position="228"/>
        <end position="247"/>
    </location>
</feature>
<dbReference type="Proteomes" id="UP000693970">
    <property type="component" value="Unassembled WGS sequence"/>
</dbReference>
<evidence type="ECO:0000256" key="5">
    <source>
        <dbReference type="ARBA" id="ARBA00022989"/>
    </source>
</evidence>
<evidence type="ECO:0000256" key="3">
    <source>
        <dbReference type="ARBA" id="ARBA00022475"/>
    </source>
</evidence>
<gene>
    <name evidence="9" type="ORF">IV203_007819</name>
</gene>
<reference evidence="9" key="1">
    <citation type="journal article" date="2021" name="Sci. Rep.">
        <title>Diploid genomic architecture of Nitzschia inconspicua, an elite biomass production diatom.</title>
        <authorList>
            <person name="Oliver A."/>
            <person name="Podell S."/>
            <person name="Pinowska A."/>
            <person name="Traller J.C."/>
            <person name="Smith S.R."/>
            <person name="McClure R."/>
            <person name="Beliaev A."/>
            <person name="Bohutskyi P."/>
            <person name="Hill E.A."/>
            <person name="Rabines A."/>
            <person name="Zheng H."/>
            <person name="Allen L.Z."/>
            <person name="Kuo A."/>
            <person name="Grigoriev I.V."/>
            <person name="Allen A.E."/>
            <person name="Hazlebeck D."/>
            <person name="Allen E.E."/>
        </authorList>
    </citation>
    <scope>NUCLEOTIDE SEQUENCE</scope>
    <source>
        <strain evidence="9">Hildebrandi</strain>
    </source>
</reference>
<keyword evidence="3" id="KW-1003">Cell membrane</keyword>
<keyword evidence="6 8" id="KW-0472">Membrane</keyword>
<dbReference type="EMBL" id="JAGRRH010000017">
    <property type="protein sequence ID" value="KAG7351771.1"/>
    <property type="molecule type" value="Genomic_DNA"/>
</dbReference>
<dbReference type="Pfam" id="PF05631">
    <property type="entry name" value="MFS_5"/>
    <property type="match status" value="1"/>
</dbReference>
<feature type="transmembrane region" description="Helical" evidence="8">
    <location>
        <begin position="379"/>
        <end position="399"/>
    </location>
</feature>
<evidence type="ECO:0000256" key="2">
    <source>
        <dbReference type="ARBA" id="ARBA00022448"/>
    </source>
</evidence>
<feature type="transmembrane region" description="Helical" evidence="8">
    <location>
        <begin position="411"/>
        <end position="429"/>
    </location>
</feature>
<evidence type="ECO:0000256" key="8">
    <source>
        <dbReference type="SAM" id="Phobius"/>
    </source>
</evidence>
<keyword evidence="10" id="KW-1185">Reference proteome</keyword>
<dbReference type="InterPro" id="IPR008509">
    <property type="entry name" value="MOT2/MFSD5"/>
</dbReference>
<comment type="caution">
    <text evidence="9">The sequence shown here is derived from an EMBL/GenBank/DDBJ whole genome shotgun (WGS) entry which is preliminary data.</text>
</comment>
<name>A0A9K3KY19_9STRA</name>
<dbReference type="PANTHER" id="PTHR23516">
    <property type="entry name" value="SAM (S-ADENOSYL METHIONINE) TRANSPORTER"/>
    <property type="match status" value="1"/>
</dbReference>
<feature type="transmembrane region" description="Helical" evidence="8">
    <location>
        <begin position="354"/>
        <end position="373"/>
    </location>
</feature>
<comment type="subcellular location">
    <subcellularLocation>
        <location evidence="1">Cell membrane</location>
        <topology evidence="1">Multi-pass membrane protein</topology>
    </subcellularLocation>
</comment>
<evidence type="ECO:0000313" key="9">
    <source>
        <dbReference type="EMBL" id="KAG7351771.1"/>
    </source>
</evidence>
<dbReference type="CDD" id="cd17487">
    <property type="entry name" value="MFS_MFSD5_like"/>
    <property type="match status" value="1"/>
</dbReference>
<evidence type="ECO:0000256" key="1">
    <source>
        <dbReference type="ARBA" id="ARBA00004651"/>
    </source>
</evidence>
<sequence length="492" mass="54127">MANFSLLFWASLTLCGAVTFRSSELYKKIQRGKNNNNNRTSDDDGLSDEVKKVHATLLKKYLFVYLMATLSDWLQGPYVYALYSDYGFEQHHIAQLFVAGFGSSMIFGSFVGSIADWGGRRLFVILFAVVYAASCMTKHFKDYGILMLGRLLGGVSTSLLFSVFESWLIRAHADADLPKQCLAKSFSWAAFGNSVVAILAGLIANNIAHAGPMTPVTDLIYKGGYLNPFDLALVALLFCGFGARFLWEENYGDADNNGEQSNGKGRVKWYDGLRNAWTTTVRNRDIFLCGIISSLYEGSMYIFVFMWTPLLKSFLKAGDDDLPFGLIFATFMVCCMTGSSLFSILVEKFPVEKLAVVIFAVGAVAMAIVAMEINETTSFLGMNLFEITVGMYFPIMGTMKGGIVPEDKRAAIYNLYRIPLNFIVLFSLLTDLTPSISFTLNACMLGVATLAQSVLTKRRLEATGQVKDTNDSIPLLEPKGSEDASAAVPPPV</sequence>
<protein>
    <submittedName>
        <fullName evidence="9">Sugar transporter</fullName>
    </submittedName>
</protein>
<proteinExistence type="predicted"/>
<keyword evidence="2" id="KW-0813">Transport</keyword>
<dbReference type="GO" id="GO:0015098">
    <property type="term" value="F:molybdate ion transmembrane transporter activity"/>
    <property type="evidence" value="ECO:0007669"/>
    <property type="project" value="InterPro"/>
</dbReference>
<organism evidence="9 10">
    <name type="scientific">Nitzschia inconspicua</name>
    <dbReference type="NCBI Taxonomy" id="303405"/>
    <lineage>
        <taxon>Eukaryota</taxon>
        <taxon>Sar</taxon>
        <taxon>Stramenopiles</taxon>
        <taxon>Ochrophyta</taxon>
        <taxon>Bacillariophyta</taxon>
        <taxon>Bacillariophyceae</taxon>
        <taxon>Bacillariophycidae</taxon>
        <taxon>Bacillariales</taxon>
        <taxon>Bacillariaceae</taxon>
        <taxon>Nitzschia</taxon>
    </lineage>
</organism>
<feature type="region of interest" description="Disordered" evidence="7">
    <location>
        <begin position="471"/>
        <end position="492"/>
    </location>
</feature>
<dbReference type="PANTHER" id="PTHR23516:SF1">
    <property type="entry name" value="MOLYBDATE-ANION TRANSPORTER"/>
    <property type="match status" value="1"/>
</dbReference>
<feature type="transmembrane region" description="Helical" evidence="8">
    <location>
        <begin position="322"/>
        <end position="342"/>
    </location>
</feature>
<keyword evidence="4 8" id="KW-0812">Transmembrane</keyword>
<keyword evidence="5 8" id="KW-1133">Transmembrane helix</keyword>
<dbReference type="OrthoDB" id="263957at2759"/>
<feature type="transmembrane region" description="Helical" evidence="8">
    <location>
        <begin position="185"/>
        <end position="208"/>
    </location>
</feature>
<accession>A0A9K3KY19</accession>
<feature type="transmembrane region" description="Helical" evidence="8">
    <location>
        <begin position="286"/>
        <end position="310"/>
    </location>
</feature>
<feature type="transmembrane region" description="Helical" evidence="8">
    <location>
        <begin position="146"/>
        <end position="164"/>
    </location>
</feature>
<evidence type="ECO:0000313" key="10">
    <source>
        <dbReference type="Proteomes" id="UP000693970"/>
    </source>
</evidence>
<feature type="transmembrane region" description="Helical" evidence="8">
    <location>
        <begin position="61"/>
        <end position="81"/>
    </location>
</feature>
<evidence type="ECO:0000256" key="6">
    <source>
        <dbReference type="ARBA" id="ARBA00023136"/>
    </source>
</evidence>
<dbReference type="GO" id="GO:0005886">
    <property type="term" value="C:plasma membrane"/>
    <property type="evidence" value="ECO:0007669"/>
    <property type="project" value="UniProtKB-SubCell"/>
</dbReference>
<dbReference type="AlphaFoldDB" id="A0A9K3KY19"/>
<evidence type="ECO:0000256" key="7">
    <source>
        <dbReference type="SAM" id="MobiDB-lite"/>
    </source>
</evidence>
<feature type="transmembrane region" description="Helical" evidence="8">
    <location>
        <begin position="93"/>
        <end position="115"/>
    </location>
</feature>
<feature type="transmembrane region" description="Helical" evidence="8">
    <location>
        <begin position="6"/>
        <end position="23"/>
    </location>
</feature>
<feature type="transmembrane region" description="Helical" evidence="8">
    <location>
        <begin position="122"/>
        <end position="140"/>
    </location>
</feature>